<evidence type="ECO:0000313" key="3">
    <source>
        <dbReference type="Proteomes" id="UP000779900"/>
    </source>
</evidence>
<dbReference type="Proteomes" id="UP000779900">
    <property type="component" value="Unassembled WGS sequence"/>
</dbReference>
<sequence length="94" mass="10336">MKKIISLILLVAVFGVAFADVPPARRVVPRPVNQPQESISQPGILGPWFRVMLRFVSPSYQLLIPEYKAPSELIPVPPVCGVACFRLQVQGIGK</sequence>
<reference evidence="2" key="1">
    <citation type="submission" date="2019-03" db="EMBL/GenBank/DDBJ databases">
        <title>Lake Tanganyika Metagenome-Assembled Genomes (MAGs).</title>
        <authorList>
            <person name="Tran P."/>
        </authorList>
    </citation>
    <scope>NUCLEOTIDE SEQUENCE</scope>
    <source>
        <strain evidence="2">K_DeepCast_150m_m2_040</strain>
    </source>
</reference>
<feature type="signal peptide" evidence="1">
    <location>
        <begin position="1"/>
        <end position="19"/>
    </location>
</feature>
<evidence type="ECO:0000256" key="1">
    <source>
        <dbReference type="SAM" id="SignalP"/>
    </source>
</evidence>
<keyword evidence="1" id="KW-0732">Signal</keyword>
<accession>A0A937XIC0</accession>
<protein>
    <submittedName>
        <fullName evidence="2">Uncharacterized protein</fullName>
    </submittedName>
</protein>
<proteinExistence type="predicted"/>
<dbReference type="AlphaFoldDB" id="A0A937XIC0"/>
<name>A0A937XIC0_UNCW3</name>
<gene>
    <name evidence="2" type="ORF">FJY68_10350</name>
</gene>
<evidence type="ECO:0000313" key="2">
    <source>
        <dbReference type="EMBL" id="MBM3332228.1"/>
    </source>
</evidence>
<feature type="chain" id="PRO_5037565631" evidence="1">
    <location>
        <begin position="20"/>
        <end position="94"/>
    </location>
</feature>
<dbReference type="EMBL" id="VGIR01000068">
    <property type="protein sequence ID" value="MBM3332228.1"/>
    <property type="molecule type" value="Genomic_DNA"/>
</dbReference>
<comment type="caution">
    <text evidence="2">The sequence shown here is derived from an EMBL/GenBank/DDBJ whole genome shotgun (WGS) entry which is preliminary data.</text>
</comment>
<organism evidence="2 3">
    <name type="scientific">candidate division WOR-3 bacterium</name>
    <dbReference type="NCBI Taxonomy" id="2052148"/>
    <lineage>
        <taxon>Bacteria</taxon>
        <taxon>Bacteria division WOR-3</taxon>
    </lineage>
</organism>